<accession>A0A382CL44</accession>
<sequence length="32" mass="4023">MVCNIIVLIFDYIIYLQSYCYIDYYNPILNYY</sequence>
<dbReference type="EMBL" id="UINC01034922">
    <property type="protein sequence ID" value="SVB26512.1"/>
    <property type="molecule type" value="Genomic_DNA"/>
</dbReference>
<proteinExistence type="predicted"/>
<dbReference type="AlphaFoldDB" id="A0A382CL44"/>
<evidence type="ECO:0000313" key="1">
    <source>
        <dbReference type="EMBL" id="SVB26512.1"/>
    </source>
</evidence>
<name>A0A382CL44_9ZZZZ</name>
<organism evidence="1">
    <name type="scientific">marine metagenome</name>
    <dbReference type="NCBI Taxonomy" id="408172"/>
    <lineage>
        <taxon>unclassified sequences</taxon>
        <taxon>metagenomes</taxon>
        <taxon>ecological metagenomes</taxon>
    </lineage>
</organism>
<reference evidence="1" key="1">
    <citation type="submission" date="2018-05" db="EMBL/GenBank/DDBJ databases">
        <authorList>
            <person name="Lanie J.A."/>
            <person name="Ng W.-L."/>
            <person name="Kazmierczak K.M."/>
            <person name="Andrzejewski T.M."/>
            <person name="Davidsen T.M."/>
            <person name="Wayne K.J."/>
            <person name="Tettelin H."/>
            <person name="Glass J.I."/>
            <person name="Rusch D."/>
            <person name="Podicherti R."/>
            <person name="Tsui H.-C.T."/>
            <person name="Winkler M.E."/>
        </authorList>
    </citation>
    <scope>NUCLEOTIDE SEQUENCE</scope>
</reference>
<gene>
    <name evidence="1" type="ORF">METZ01_LOCUS179366</name>
</gene>
<feature type="non-terminal residue" evidence="1">
    <location>
        <position position="32"/>
    </location>
</feature>
<protein>
    <submittedName>
        <fullName evidence="1">Uncharacterized protein</fullName>
    </submittedName>
</protein>
<feature type="non-terminal residue" evidence="1">
    <location>
        <position position="1"/>
    </location>
</feature>